<name>A0A3P7P8E3_DIBLA</name>
<dbReference type="Proteomes" id="UP000281553">
    <property type="component" value="Unassembled WGS sequence"/>
</dbReference>
<sequence length="42" mass="4917">MCIRNPRKQPSPNCSPCCVTVTCPRRSSDRVWPVGFPWRQRN</sequence>
<dbReference type="AlphaFoldDB" id="A0A3P7P8E3"/>
<accession>A0A3P7P8E3</accession>
<evidence type="ECO:0000313" key="2">
    <source>
        <dbReference type="Proteomes" id="UP000281553"/>
    </source>
</evidence>
<reference evidence="1 2" key="1">
    <citation type="submission" date="2018-11" db="EMBL/GenBank/DDBJ databases">
        <authorList>
            <consortium name="Pathogen Informatics"/>
        </authorList>
    </citation>
    <scope>NUCLEOTIDE SEQUENCE [LARGE SCALE GENOMIC DNA]</scope>
</reference>
<gene>
    <name evidence="1" type="ORF">DILT_LOCUS12410</name>
</gene>
<proteinExistence type="predicted"/>
<organism evidence="1 2">
    <name type="scientific">Dibothriocephalus latus</name>
    <name type="common">Fish tapeworm</name>
    <name type="synonym">Diphyllobothrium latum</name>
    <dbReference type="NCBI Taxonomy" id="60516"/>
    <lineage>
        <taxon>Eukaryota</taxon>
        <taxon>Metazoa</taxon>
        <taxon>Spiralia</taxon>
        <taxon>Lophotrochozoa</taxon>
        <taxon>Platyhelminthes</taxon>
        <taxon>Cestoda</taxon>
        <taxon>Eucestoda</taxon>
        <taxon>Diphyllobothriidea</taxon>
        <taxon>Diphyllobothriidae</taxon>
        <taxon>Dibothriocephalus</taxon>
    </lineage>
</organism>
<protein>
    <submittedName>
        <fullName evidence="1">Uncharacterized protein</fullName>
    </submittedName>
</protein>
<dbReference type="EMBL" id="UYRU01066349">
    <property type="protein sequence ID" value="VDN16579.1"/>
    <property type="molecule type" value="Genomic_DNA"/>
</dbReference>
<evidence type="ECO:0000313" key="1">
    <source>
        <dbReference type="EMBL" id="VDN16579.1"/>
    </source>
</evidence>
<keyword evidence="2" id="KW-1185">Reference proteome</keyword>